<comment type="caution">
    <text evidence="1">The sequence shown here is derived from an EMBL/GenBank/DDBJ whole genome shotgun (WGS) entry which is preliminary data.</text>
</comment>
<protein>
    <submittedName>
        <fullName evidence="1">Uncharacterized protein</fullName>
    </submittedName>
</protein>
<dbReference type="EMBL" id="VSSQ01037661">
    <property type="protein sequence ID" value="MPM90413.1"/>
    <property type="molecule type" value="Genomic_DNA"/>
</dbReference>
<reference evidence="1" key="1">
    <citation type="submission" date="2019-08" db="EMBL/GenBank/DDBJ databases">
        <authorList>
            <person name="Kucharzyk K."/>
            <person name="Murdoch R.W."/>
            <person name="Higgins S."/>
            <person name="Loffler F."/>
        </authorList>
    </citation>
    <scope>NUCLEOTIDE SEQUENCE</scope>
</reference>
<name>A0A645DNQ2_9ZZZZ</name>
<proteinExistence type="predicted"/>
<evidence type="ECO:0000313" key="1">
    <source>
        <dbReference type="EMBL" id="MPM90413.1"/>
    </source>
</evidence>
<dbReference type="AlphaFoldDB" id="A0A645DNQ2"/>
<accession>A0A645DNQ2</accession>
<sequence length="269" mass="28396">MVGLKQSVVVAAVETFDHLEAIVHETFGLSAGDCFLHSAAEIVILEVKRCGSVGRSSQAVFAIPGIGPIAVGQHIAVDVVGRHNGIHQRILIQRVCRVTVARPGQIRSQAVADRIVIVAVVIRGIGLRRRTGDFASVVVGIVDRVGSAEGAAGLGAGGAIAEGIVGIFVFAHGRCPVFVFHRGNQIATTLITEVGRKIAIGDRRWQIAVRQIAVVERIGPVPQRCQPPVIVVAVGCVVLRPDIHPQPLDITKEQASSVVGIIALPRLRA</sequence>
<organism evidence="1">
    <name type="scientific">bioreactor metagenome</name>
    <dbReference type="NCBI Taxonomy" id="1076179"/>
    <lineage>
        <taxon>unclassified sequences</taxon>
        <taxon>metagenomes</taxon>
        <taxon>ecological metagenomes</taxon>
    </lineage>
</organism>
<gene>
    <name evidence="1" type="ORF">SDC9_137534</name>
</gene>